<comment type="caution">
    <text evidence="1">The sequence shown here is derived from an EMBL/GenBank/DDBJ whole genome shotgun (WGS) entry which is preliminary data.</text>
</comment>
<name>A0ACC2ER99_DIPCM</name>
<proteinExistence type="predicted"/>
<keyword evidence="2" id="KW-1185">Reference proteome</keyword>
<protein>
    <submittedName>
        <fullName evidence="1">Uncharacterized protein</fullName>
    </submittedName>
</protein>
<organism evidence="1 2">
    <name type="scientific">Diphasiastrum complanatum</name>
    <name type="common">Issler's clubmoss</name>
    <name type="synonym">Lycopodium complanatum</name>
    <dbReference type="NCBI Taxonomy" id="34168"/>
    <lineage>
        <taxon>Eukaryota</taxon>
        <taxon>Viridiplantae</taxon>
        <taxon>Streptophyta</taxon>
        <taxon>Embryophyta</taxon>
        <taxon>Tracheophyta</taxon>
        <taxon>Lycopodiopsida</taxon>
        <taxon>Lycopodiales</taxon>
        <taxon>Lycopodiaceae</taxon>
        <taxon>Lycopodioideae</taxon>
        <taxon>Diphasiastrum</taxon>
    </lineage>
</organism>
<evidence type="ECO:0000313" key="1">
    <source>
        <dbReference type="EMBL" id="KAJ7569021.1"/>
    </source>
</evidence>
<dbReference type="EMBL" id="CM055092">
    <property type="protein sequence ID" value="KAJ7569021.1"/>
    <property type="molecule type" value="Genomic_DNA"/>
</dbReference>
<dbReference type="Proteomes" id="UP001162992">
    <property type="component" value="Chromosome 1"/>
</dbReference>
<sequence length="108" mass="12177">MYLYPFDGPSRITFVERQAWDCLVDGSNCFDAPYNSLPSVLTVDFNMYLYLFDGLSRITFVERQAWDCLVDGLNCSDALSLCSSPTTILGTMDQIPPSPLLFSFLHIC</sequence>
<gene>
    <name evidence="1" type="ORF">O6H91_01G057700</name>
</gene>
<accession>A0ACC2ER99</accession>
<reference evidence="2" key="1">
    <citation type="journal article" date="2024" name="Proc. Natl. Acad. Sci. U.S.A.">
        <title>Extraordinary preservation of gene collinearity over three hundred million years revealed in homosporous lycophytes.</title>
        <authorList>
            <person name="Li C."/>
            <person name="Wickell D."/>
            <person name="Kuo L.Y."/>
            <person name="Chen X."/>
            <person name="Nie B."/>
            <person name="Liao X."/>
            <person name="Peng D."/>
            <person name="Ji J."/>
            <person name="Jenkins J."/>
            <person name="Williams M."/>
            <person name="Shu S."/>
            <person name="Plott C."/>
            <person name="Barry K."/>
            <person name="Rajasekar S."/>
            <person name="Grimwood J."/>
            <person name="Han X."/>
            <person name="Sun S."/>
            <person name="Hou Z."/>
            <person name="He W."/>
            <person name="Dai G."/>
            <person name="Sun C."/>
            <person name="Schmutz J."/>
            <person name="Leebens-Mack J.H."/>
            <person name="Li F.W."/>
            <person name="Wang L."/>
        </authorList>
    </citation>
    <scope>NUCLEOTIDE SEQUENCE [LARGE SCALE GENOMIC DNA]</scope>
    <source>
        <strain evidence="2">cv. PW_Plant_1</strain>
    </source>
</reference>
<evidence type="ECO:0000313" key="2">
    <source>
        <dbReference type="Proteomes" id="UP001162992"/>
    </source>
</evidence>